<name>A0A428SG70_9HYPO</name>
<feature type="region of interest" description="Disordered" evidence="1">
    <location>
        <begin position="148"/>
        <end position="184"/>
    </location>
</feature>
<comment type="caution">
    <text evidence="2">The sequence shown here is derived from an EMBL/GenBank/DDBJ whole genome shotgun (WGS) entry which is preliminary data.</text>
</comment>
<dbReference type="AlphaFoldDB" id="A0A428SG70"/>
<keyword evidence="3" id="KW-1185">Reference proteome</keyword>
<protein>
    <submittedName>
        <fullName evidence="2">Uncharacterized protein</fullName>
    </submittedName>
</protein>
<reference evidence="2 3" key="1">
    <citation type="submission" date="2017-06" db="EMBL/GenBank/DDBJ databases">
        <title>Cmopartive genomic analysis of Ambrosia Fusariam Clade fungi.</title>
        <authorList>
            <person name="Stajich J.E."/>
            <person name="Carrillo J."/>
            <person name="Kijimoto T."/>
            <person name="Eskalen A."/>
            <person name="O'Donnell K."/>
            <person name="Kasson M."/>
        </authorList>
    </citation>
    <scope>NUCLEOTIDE SEQUENCE [LARGE SCALE GENOMIC DNA]</scope>
    <source>
        <strain evidence="2 3">NRRL 20438</strain>
    </source>
</reference>
<dbReference type="Proteomes" id="UP000288429">
    <property type="component" value="Unassembled WGS sequence"/>
</dbReference>
<organism evidence="2 3">
    <name type="scientific">Fusarium ambrosium</name>
    <dbReference type="NCBI Taxonomy" id="131363"/>
    <lineage>
        <taxon>Eukaryota</taxon>
        <taxon>Fungi</taxon>
        <taxon>Dikarya</taxon>
        <taxon>Ascomycota</taxon>
        <taxon>Pezizomycotina</taxon>
        <taxon>Sordariomycetes</taxon>
        <taxon>Hypocreomycetidae</taxon>
        <taxon>Hypocreales</taxon>
        <taxon>Nectriaceae</taxon>
        <taxon>Fusarium</taxon>
        <taxon>Fusarium solani species complex</taxon>
    </lineage>
</organism>
<gene>
    <name evidence="2" type="ORF">CDV31_016002</name>
</gene>
<feature type="region of interest" description="Disordered" evidence="1">
    <location>
        <begin position="1"/>
        <end position="20"/>
    </location>
</feature>
<evidence type="ECO:0000313" key="3">
    <source>
        <dbReference type="Proteomes" id="UP000288429"/>
    </source>
</evidence>
<evidence type="ECO:0000313" key="2">
    <source>
        <dbReference type="EMBL" id="RSL88744.1"/>
    </source>
</evidence>
<sequence length="438" mass="50121">MGDDGRNRAPNERPLAADELEKRLVRVVAQTERSPEQSTHEQSFTRAPRNLLPDDNSDTCERSLENPTSPRVARATSLICGLPCHPYPDGNYDAQDGSVETFSFHLAKCLATLGADVTPRAIEFRPVEAAKILLEKIEERRRSSVGNPLTNYYNVPSGRQHGLGIDDETSTGTDTTAGTDTDTDITTDSGISMVDDIYTNSYINDDIDADEINTDDDPGDGVNDDERYMLRRLFGIRVRLLDGVVKEGKIRRRDVCVASENDIKVLNQAFSARGNAFLIGKDLEHLYNGLRSAQTGASRHRHHLILSWESAPEWLRIDWSQHKPFMEIHYRNPNIILKYADPNYWRAIQVDDLSKYVQKEFGSLRTKILYFKDEEFQLRTLDLTYMPSFDDDLETTEHCYYFEMGKKHSRCTPETFYLYEKDSLSTPKKPKIPWHERN</sequence>
<feature type="compositionally biased region" description="Low complexity" evidence="1">
    <location>
        <begin position="170"/>
        <end position="184"/>
    </location>
</feature>
<evidence type="ECO:0000256" key="1">
    <source>
        <dbReference type="SAM" id="MobiDB-lite"/>
    </source>
</evidence>
<dbReference type="EMBL" id="NIZV01000466">
    <property type="protein sequence ID" value="RSL88744.1"/>
    <property type="molecule type" value="Genomic_DNA"/>
</dbReference>
<accession>A0A428SG70</accession>
<proteinExistence type="predicted"/>
<feature type="region of interest" description="Disordered" evidence="1">
    <location>
        <begin position="28"/>
        <end position="72"/>
    </location>
</feature>